<dbReference type="Proteomes" id="UP000429595">
    <property type="component" value="Unassembled WGS sequence"/>
</dbReference>
<feature type="region of interest" description="Disordered" evidence="1">
    <location>
        <begin position="37"/>
        <end position="73"/>
    </location>
</feature>
<comment type="caution">
    <text evidence="2">The sequence shown here is derived from an EMBL/GenBank/DDBJ whole genome shotgun (WGS) entry which is preliminary data.</text>
</comment>
<keyword evidence="3" id="KW-1185">Reference proteome</keyword>
<evidence type="ECO:0000313" key="2">
    <source>
        <dbReference type="EMBL" id="KAB7708646.1"/>
    </source>
</evidence>
<gene>
    <name evidence="2" type="ORF">F9802_00360</name>
</gene>
<accession>A0A6I1FZ35</accession>
<evidence type="ECO:0000313" key="3">
    <source>
        <dbReference type="Proteomes" id="UP000429595"/>
    </source>
</evidence>
<dbReference type="EMBL" id="WEIO01000001">
    <property type="protein sequence ID" value="KAB7708646.1"/>
    <property type="molecule type" value="Genomic_DNA"/>
</dbReference>
<organism evidence="2 3">
    <name type="scientific">Bacillus aerolatus</name>
    <dbReference type="NCBI Taxonomy" id="2653354"/>
    <lineage>
        <taxon>Bacteria</taxon>
        <taxon>Bacillati</taxon>
        <taxon>Bacillota</taxon>
        <taxon>Bacilli</taxon>
        <taxon>Bacillales</taxon>
        <taxon>Bacillaceae</taxon>
        <taxon>Bacillus</taxon>
    </lineage>
</organism>
<name>A0A6I1FZ35_9BACI</name>
<evidence type="ECO:0000256" key="1">
    <source>
        <dbReference type="SAM" id="MobiDB-lite"/>
    </source>
</evidence>
<dbReference type="RefSeq" id="WP_152149171.1">
    <property type="nucleotide sequence ID" value="NZ_WEIO01000001.1"/>
</dbReference>
<protein>
    <submittedName>
        <fullName evidence="2">Uncharacterized protein</fullName>
    </submittedName>
</protein>
<sequence length="73" mass="7952">MRVVNAELQYNEDKIKGDFTDTLKNILKKEGIEVISVDKNKNTEPASPYPRSKNKDAVSDINSAGAGGMVSPN</sequence>
<reference evidence="2 3" key="1">
    <citation type="submission" date="2019-10" db="EMBL/GenBank/DDBJ databases">
        <title>Bacillus aerolatum sp. nov., isolated from bioaerosol of sport playgrounds.</title>
        <authorList>
            <person name="Chen P."/>
            <person name="Zhang G."/>
        </authorList>
    </citation>
    <scope>NUCLEOTIDE SEQUENCE [LARGE SCALE GENOMIC DNA]</scope>
    <source>
        <strain evidence="2 3">CX253</strain>
    </source>
</reference>
<proteinExistence type="predicted"/>
<dbReference type="AlphaFoldDB" id="A0A6I1FZ35"/>